<feature type="region of interest" description="Disordered" evidence="1">
    <location>
        <begin position="1"/>
        <end position="23"/>
    </location>
</feature>
<keyword evidence="4" id="KW-1185">Reference proteome</keyword>
<evidence type="ECO:0000256" key="1">
    <source>
        <dbReference type="SAM" id="MobiDB-lite"/>
    </source>
</evidence>
<proteinExistence type="predicted"/>
<feature type="region of interest" description="Disordered" evidence="1">
    <location>
        <begin position="172"/>
        <end position="198"/>
    </location>
</feature>
<dbReference type="Pfam" id="PF02893">
    <property type="entry name" value="GRAM"/>
    <property type="match status" value="1"/>
</dbReference>
<gene>
    <name evidence="3" type="ORF">POTOM_010295</name>
</gene>
<organism evidence="3 4">
    <name type="scientific">Populus tomentosa</name>
    <name type="common">Chinese white poplar</name>
    <dbReference type="NCBI Taxonomy" id="118781"/>
    <lineage>
        <taxon>Eukaryota</taxon>
        <taxon>Viridiplantae</taxon>
        <taxon>Streptophyta</taxon>
        <taxon>Embryophyta</taxon>
        <taxon>Tracheophyta</taxon>
        <taxon>Spermatophyta</taxon>
        <taxon>Magnoliopsida</taxon>
        <taxon>eudicotyledons</taxon>
        <taxon>Gunneridae</taxon>
        <taxon>Pentapetalae</taxon>
        <taxon>rosids</taxon>
        <taxon>fabids</taxon>
        <taxon>Malpighiales</taxon>
        <taxon>Salicaceae</taxon>
        <taxon>Saliceae</taxon>
        <taxon>Populus</taxon>
    </lineage>
</organism>
<feature type="domain" description="GRAM" evidence="2">
    <location>
        <begin position="30"/>
        <end position="96"/>
    </location>
</feature>
<dbReference type="AlphaFoldDB" id="A0A8X8A891"/>
<evidence type="ECO:0000259" key="2">
    <source>
        <dbReference type="SMART" id="SM00568"/>
    </source>
</evidence>
<dbReference type="PANTHER" id="PTHR47666">
    <property type="entry name" value="PROTEIN VASCULAR ASSOCIATED DEATH 1, CHLOROPLASTIC"/>
    <property type="match status" value="1"/>
</dbReference>
<reference evidence="3" key="1">
    <citation type="journal article" date="2020" name="bioRxiv">
        <title>Hybrid origin of Populus tomentosa Carr. identified through genome sequencing and phylogenomic analysis.</title>
        <authorList>
            <person name="An X."/>
            <person name="Gao K."/>
            <person name="Chen Z."/>
            <person name="Li J."/>
            <person name="Yang X."/>
            <person name="Yang X."/>
            <person name="Zhou J."/>
            <person name="Guo T."/>
            <person name="Zhao T."/>
            <person name="Huang S."/>
            <person name="Miao D."/>
            <person name="Khan W.U."/>
            <person name="Rao P."/>
            <person name="Ye M."/>
            <person name="Lei B."/>
            <person name="Liao W."/>
            <person name="Wang J."/>
            <person name="Ji L."/>
            <person name="Li Y."/>
            <person name="Guo B."/>
            <person name="Mustafa N.S."/>
            <person name="Li S."/>
            <person name="Yun Q."/>
            <person name="Keller S.R."/>
            <person name="Mao J."/>
            <person name="Zhang R."/>
            <person name="Strauss S.H."/>
        </authorList>
    </citation>
    <scope>NUCLEOTIDE SEQUENCE</scope>
    <source>
        <strain evidence="3">GM15</strain>
        <tissue evidence="3">Leaf</tissue>
    </source>
</reference>
<protein>
    <recommendedName>
        <fullName evidence="2">GRAM domain-containing protein</fullName>
    </recommendedName>
</protein>
<comment type="caution">
    <text evidence="3">The sequence shown here is derived from an EMBL/GenBank/DDBJ whole genome shotgun (WGS) entry which is preliminary data.</text>
</comment>
<dbReference type="Proteomes" id="UP000886885">
    <property type="component" value="Chromosome 2D"/>
</dbReference>
<accession>A0A8X8A891</accession>
<dbReference type="PANTHER" id="PTHR47666:SF1">
    <property type="entry name" value="PROTEIN VASCULAR ASSOCIATED DEATH 1, CHLOROPLASTIC"/>
    <property type="match status" value="1"/>
</dbReference>
<dbReference type="GO" id="GO:0043069">
    <property type="term" value="P:negative regulation of programmed cell death"/>
    <property type="evidence" value="ECO:0007669"/>
    <property type="project" value="TreeGrafter"/>
</dbReference>
<feature type="compositionally biased region" description="Polar residues" evidence="1">
    <location>
        <begin position="1"/>
        <end position="13"/>
    </location>
</feature>
<sequence>MNSSANDHSNASPIPNREIDSQSPAAARSEEYRQLFRLPPEEVLVQDFNCAYQGSILLQGHMYLFVHYICFYSKIFGFETKKIIPFHEVTSVKRAKTAGIFPNAIEVFTGGKKYFFASFLSRDEALNLIKDGWLQHGNGSNLIAEQQDLISVPSSLDNGLVVIEKVNSFKQTSELDSPERQKATAPSPDSEFSPSVEKGSVSIIQIQVADELEQGVELVRNTDSSSSATLAWNVENFNSPQS</sequence>
<evidence type="ECO:0000313" key="3">
    <source>
        <dbReference type="EMBL" id="KAG6784598.1"/>
    </source>
</evidence>
<dbReference type="CDD" id="cd13220">
    <property type="entry name" value="PH-GRAM_GRAMDC"/>
    <property type="match status" value="1"/>
</dbReference>
<dbReference type="EMBL" id="JAAWWB010000004">
    <property type="protein sequence ID" value="KAG6784598.1"/>
    <property type="molecule type" value="Genomic_DNA"/>
</dbReference>
<dbReference type="InterPro" id="IPR004182">
    <property type="entry name" value="GRAM"/>
</dbReference>
<evidence type="ECO:0000313" key="4">
    <source>
        <dbReference type="Proteomes" id="UP000886885"/>
    </source>
</evidence>
<dbReference type="OrthoDB" id="2162691at2759"/>
<dbReference type="SMART" id="SM00568">
    <property type="entry name" value="GRAM"/>
    <property type="match status" value="1"/>
</dbReference>
<name>A0A8X8A891_POPTO</name>